<dbReference type="Pfam" id="PF00933">
    <property type="entry name" value="Glyco_hydro_3"/>
    <property type="match status" value="1"/>
</dbReference>
<comment type="similarity">
    <text evidence="2">Belongs to the glycosyl hydrolase 3 family.</text>
</comment>
<evidence type="ECO:0000256" key="3">
    <source>
        <dbReference type="ARBA" id="ARBA00012744"/>
    </source>
</evidence>
<dbReference type="EMBL" id="WHPC01000010">
    <property type="protein sequence ID" value="MPV36326.1"/>
    <property type="molecule type" value="Genomic_DNA"/>
</dbReference>
<reference evidence="11 12" key="1">
    <citation type="submission" date="2019-10" db="EMBL/GenBank/DDBJ databases">
        <title>Georgenia wutianyii sp. nov. and Georgenia yuyongxinii sp. nov. isolated from plateau pika (Ochotona curzoniae) in the Qinghai-Tibet plateau of China.</title>
        <authorList>
            <person name="Tian Z."/>
        </authorList>
    </citation>
    <scope>NUCLEOTIDE SEQUENCE [LARGE SCALE GENOMIC DNA]</scope>
    <source>
        <strain evidence="11 12">JCM 19765</strain>
    </source>
</reference>
<dbReference type="SUPFAM" id="SSF52279">
    <property type="entry name" value="Beta-D-glucan exohydrolase, C-terminal domain"/>
    <property type="match status" value="1"/>
</dbReference>
<dbReference type="InterPro" id="IPR002772">
    <property type="entry name" value="Glyco_hydro_3_C"/>
</dbReference>
<dbReference type="PANTHER" id="PTHR30620:SF16">
    <property type="entry name" value="LYSOSOMAL BETA GLUCOSIDASE"/>
    <property type="match status" value="1"/>
</dbReference>
<feature type="compositionally biased region" description="Basic residues" evidence="7">
    <location>
        <begin position="51"/>
        <end position="64"/>
    </location>
</feature>
<feature type="compositionally biased region" description="Polar residues" evidence="7">
    <location>
        <begin position="1"/>
        <end position="11"/>
    </location>
</feature>
<dbReference type="PRINTS" id="PR00133">
    <property type="entry name" value="GLHYDRLASE3"/>
</dbReference>
<keyword evidence="6" id="KW-0326">Glycosidase</keyword>
<dbReference type="OrthoDB" id="3187421at2"/>
<feature type="region of interest" description="Disordered" evidence="7">
    <location>
        <begin position="86"/>
        <end position="112"/>
    </location>
</feature>
<evidence type="ECO:0000313" key="12">
    <source>
        <dbReference type="Proteomes" id="UP000437709"/>
    </source>
</evidence>
<keyword evidence="5 11" id="KW-0378">Hydrolase</keyword>
<comment type="caution">
    <text evidence="11">The sequence shown here is derived from an EMBL/GenBank/DDBJ whole genome shotgun (WGS) entry which is preliminary data.</text>
</comment>
<organism evidence="11 12">
    <name type="scientific">Georgenia subflava</name>
    <dbReference type="NCBI Taxonomy" id="1622177"/>
    <lineage>
        <taxon>Bacteria</taxon>
        <taxon>Bacillati</taxon>
        <taxon>Actinomycetota</taxon>
        <taxon>Actinomycetes</taxon>
        <taxon>Micrococcales</taxon>
        <taxon>Bogoriellaceae</taxon>
        <taxon>Georgenia</taxon>
    </lineage>
</organism>
<accession>A0A6N7EJF3</accession>
<keyword evidence="8" id="KW-0472">Membrane</keyword>
<dbReference type="Pfam" id="PF01915">
    <property type="entry name" value="Glyco_hydro_3_C"/>
    <property type="match status" value="1"/>
</dbReference>
<dbReference type="PANTHER" id="PTHR30620">
    <property type="entry name" value="PERIPLASMIC BETA-GLUCOSIDASE-RELATED"/>
    <property type="match status" value="1"/>
</dbReference>
<proteinExistence type="inferred from homology"/>
<sequence length="737" mass="79629">MAASPPGQQMATGGERPDPRQWWGLPRSSTDDDVRSPGCAAGRAPQPSMSGRRRPKMSTSRSRHSLAGLALAVPLTLVLAGGAMAAPPGHSSAGGNPPDHSNAGGRHAPEVESRVKDIITIGQRDFRDLNDNGRLDPYEDWRRSTEERVADLLPRMSTEEKAGLMQITSLRGDVDDYINNRHIRFLIIRDNPTAAELAERANSYQEVAEASDLGIPLVFTSNPRNHINEDLEFGIVEASGQFSTWPGTLGLAATNDLDLVRDFAEIAQDEWRSAGIQKIYGYQIETATEPRWRRISGTFGESPDLSAGIARELVLGFQGEELSQESVAQTVKHFPGDGAVLRGLDPHNEAGQWAVYPTPGSLEAYQLPPFQAAIDAGTSSIMSYYNVPSNAFSADQIPMDLWQSPDQQFEEVAAAYNKTILTDLLRGQMGFTGYVNSDSGVLTSRDWGVQDLTIEEKFAKAIDAGTNIFSDNNDPSGLLSAIDQGLVDPSDLDPSVALLLTEIFDLGLFEDPYTDPELAQQIADDPASQALADEAHRKSVVLLRNDEGLLPLTDEAVAATDVYVEVFNGEDSAEQTAALKELIAEEDPAINVVDDLADAEAALVWVRPSTFEYEDNSTVEIQLGDLTGIDVDRVKEIEAAVPTAVAINFTNPWVVNEIEPGAAAVVGTFNVKAEALLDVLRGRFDPVGQLPLTIPADQAAVEANASDVPGYAEDFDYAYSNAAGDDYTFGFGLGYED</sequence>
<keyword evidence="12" id="KW-1185">Reference proteome</keyword>
<dbReference type="InterPro" id="IPR001764">
    <property type="entry name" value="Glyco_hydro_3_N"/>
</dbReference>
<feature type="region of interest" description="Disordered" evidence="7">
    <location>
        <begin position="1"/>
        <end position="65"/>
    </location>
</feature>
<evidence type="ECO:0000256" key="7">
    <source>
        <dbReference type="SAM" id="MobiDB-lite"/>
    </source>
</evidence>
<dbReference type="GO" id="GO:0008422">
    <property type="term" value="F:beta-glucosidase activity"/>
    <property type="evidence" value="ECO:0007669"/>
    <property type="project" value="UniProtKB-EC"/>
</dbReference>
<dbReference type="GO" id="GO:0009251">
    <property type="term" value="P:glucan catabolic process"/>
    <property type="evidence" value="ECO:0007669"/>
    <property type="project" value="TreeGrafter"/>
</dbReference>
<dbReference type="InterPro" id="IPR051915">
    <property type="entry name" value="Cellulose_Degrad_GH3"/>
</dbReference>
<dbReference type="Proteomes" id="UP000437709">
    <property type="component" value="Unassembled WGS sequence"/>
</dbReference>
<evidence type="ECO:0000256" key="2">
    <source>
        <dbReference type="ARBA" id="ARBA00005336"/>
    </source>
</evidence>
<dbReference type="InterPro" id="IPR017853">
    <property type="entry name" value="GH"/>
</dbReference>
<dbReference type="InterPro" id="IPR036962">
    <property type="entry name" value="Glyco_hydro_3_N_sf"/>
</dbReference>
<feature type="domain" description="Glycoside hydrolase family 3 N-terminal" evidence="9">
    <location>
        <begin position="160"/>
        <end position="497"/>
    </location>
</feature>
<evidence type="ECO:0000256" key="1">
    <source>
        <dbReference type="ARBA" id="ARBA00000448"/>
    </source>
</evidence>
<gene>
    <name evidence="11" type="ORF">GB881_04550</name>
</gene>
<dbReference type="Gene3D" id="3.40.50.1700">
    <property type="entry name" value="Glycoside hydrolase family 3 C-terminal domain"/>
    <property type="match status" value="1"/>
</dbReference>
<evidence type="ECO:0000259" key="10">
    <source>
        <dbReference type="Pfam" id="PF01915"/>
    </source>
</evidence>
<keyword evidence="8" id="KW-0812">Transmembrane</keyword>
<dbReference type="EC" id="3.2.1.21" evidence="3"/>
<evidence type="ECO:0000256" key="6">
    <source>
        <dbReference type="ARBA" id="ARBA00023295"/>
    </source>
</evidence>
<comment type="catalytic activity">
    <reaction evidence="1">
        <text>Hydrolysis of terminal, non-reducing beta-D-glucosyl residues with release of beta-D-glucose.</text>
        <dbReference type="EC" id="3.2.1.21"/>
    </reaction>
</comment>
<dbReference type="AlphaFoldDB" id="A0A6N7EJF3"/>
<dbReference type="Gene3D" id="3.20.20.300">
    <property type="entry name" value="Glycoside hydrolase, family 3, N-terminal domain"/>
    <property type="match status" value="1"/>
</dbReference>
<keyword evidence="8" id="KW-1133">Transmembrane helix</keyword>
<evidence type="ECO:0000259" key="9">
    <source>
        <dbReference type="Pfam" id="PF00933"/>
    </source>
</evidence>
<protein>
    <recommendedName>
        <fullName evidence="3">beta-glucosidase</fullName>
        <ecNumber evidence="3">3.2.1.21</ecNumber>
    </recommendedName>
</protein>
<evidence type="ECO:0000256" key="4">
    <source>
        <dbReference type="ARBA" id="ARBA00022729"/>
    </source>
</evidence>
<dbReference type="InterPro" id="IPR036881">
    <property type="entry name" value="Glyco_hydro_3_C_sf"/>
</dbReference>
<name>A0A6N7EJF3_9MICO</name>
<evidence type="ECO:0000313" key="11">
    <source>
        <dbReference type="EMBL" id="MPV36326.1"/>
    </source>
</evidence>
<dbReference type="SUPFAM" id="SSF51445">
    <property type="entry name" value="(Trans)glycosidases"/>
    <property type="match status" value="1"/>
</dbReference>
<feature type="transmembrane region" description="Helical" evidence="8">
    <location>
        <begin position="66"/>
        <end position="86"/>
    </location>
</feature>
<feature type="domain" description="Glycoside hydrolase family 3 C-terminal" evidence="10">
    <location>
        <begin position="540"/>
        <end position="735"/>
    </location>
</feature>
<evidence type="ECO:0000256" key="8">
    <source>
        <dbReference type="SAM" id="Phobius"/>
    </source>
</evidence>
<evidence type="ECO:0000256" key="5">
    <source>
        <dbReference type="ARBA" id="ARBA00022801"/>
    </source>
</evidence>
<keyword evidence="4" id="KW-0732">Signal</keyword>